<dbReference type="SUPFAM" id="SSF56176">
    <property type="entry name" value="FAD-binding/transporter-associated domain-like"/>
    <property type="match status" value="1"/>
</dbReference>
<dbReference type="Pfam" id="PF01565">
    <property type="entry name" value="FAD_binding_4"/>
    <property type="match status" value="1"/>
</dbReference>
<dbReference type="Gene3D" id="3.30.70.2520">
    <property type="match status" value="1"/>
</dbReference>
<keyword evidence="1" id="KW-0285">Flavoprotein</keyword>
<dbReference type="RefSeq" id="WP_184172830.1">
    <property type="nucleotide sequence ID" value="NZ_JACHGF010000002.1"/>
</dbReference>
<dbReference type="InterPro" id="IPR016166">
    <property type="entry name" value="FAD-bd_PCMH"/>
</dbReference>
<dbReference type="Proteomes" id="UP000557307">
    <property type="component" value="Unassembled WGS sequence"/>
</dbReference>
<dbReference type="Gene3D" id="1.10.45.10">
    <property type="entry name" value="Vanillyl-alcohol Oxidase, Chain A, domain 4"/>
    <property type="match status" value="1"/>
</dbReference>
<keyword evidence="5" id="KW-1185">Reference proteome</keyword>
<protein>
    <submittedName>
        <fullName evidence="4">FAD/FMN-containing dehydrogenase</fullName>
    </submittedName>
</protein>
<evidence type="ECO:0000313" key="4">
    <source>
        <dbReference type="EMBL" id="MBB5283438.1"/>
    </source>
</evidence>
<evidence type="ECO:0000256" key="1">
    <source>
        <dbReference type="ARBA" id="ARBA00022827"/>
    </source>
</evidence>
<dbReference type="GO" id="GO:0003885">
    <property type="term" value="F:D-arabinono-1,4-lactone oxidase activity"/>
    <property type="evidence" value="ECO:0007669"/>
    <property type="project" value="InterPro"/>
</dbReference>
<dbReference type="InterPro" id="IPR036318">
    <property type="entry name" value="FAD-bd_PCMH-like_sf"/>
</dbReference>
<name>A0A840TTS3_9BACT</name>
<dbReference type="InterPro" id="IPR016169">
    <property type="entry name" value="FAD-bd_PCMH_sub2"/>
</dbReference>
<organism evidence="4 5">
    <name type="scientific">Rhabdobacter roseus</name>
    <dbReference type="NCBI Taxonomy" id="1655419"/>
    <lineage>
        <taxon>Bacteria</taxon>
        <taxon>Pseudomonadati</taxon>
        <taxon>Bacteroidota</taxon>
        <taxon>Cytophagia</taxon>
        <taxon>Cytophagales</taxon>
        <taxon>Cytophagaceae</taxon>
        <taxon>Rhabdobacter</taxon>
    </lineage>
</organism>
<keyword evidence="2" id="KW-0560">Oxidoreductase</keyword>
<dbReference type="PANTHER" id="PTHR43762:SF1">
    <property type="entry name" value="D-ARABINONO-1,4-LACTONE OXIDASE"/>
    <property type="match status" value="1"/>
</dbReference>
<comment type="caution">
    <text evidence="4">The sequence shown here is derived from an EMBL/GenBank/DDBJ whole genome shotgun (WGS) entry which is preliminary data.</text>
</comment>
<feature type="domain" description="FAD-binding PCMH-type" evidence="3">
    <location>
        <begin position="18"/>
        <end position="188"/>
    </location>
</feature>
<evidence type="ECO:0000313" key="5">
    <source>
        <dbReference type="Proteomes" id="UP000557307"/>
    </source>
</evidence>
<dbReference type="GO" id="GO:0071949">
    <property type="term" value="F:FAD binding"/>
    <property type="evidence" value="ECO:0007669"/>
    <property type="project" value="InterPro"/>
</dbReference>
<dbReference type="InterPro" id="IPR006094">
    <property type="entry name" value="Oxid_FAD_bind_N"/>
</dbReference>
<dbReference type="PANTHER" id="PTHR43762">
    <property type="entry name" value="L-GULONOLACTONE OXIDASE"/>
    <property type="match status" value="1"/>
</dbReference>
<dbReference type="AlphaFoldDB" id="A0A840TTS3"/>
<dbReference type="EMBL" id="JACHGF010000002">
    <property type="protein sequence ID" value="MBB5283438.1"/>
    <property type="molecule type" value="Genomic_DNA"/>
</dbReference>
<dbReference type="PIRSF" id="PIRSF000136">
    <property type="entry name" value="LGO_GLO"/>
    <property type="match status" value="1"/>
</dbReference>
<dbReference type="Gene3D" id="3.30.43.10">
    <property type="entry name" value="Uridine Diphospho-n-acetylenolpyruvylglucosamine Reductase, domain 2"/>
    <property type="match status" value="1"/>
</dbReference>
<dbReference type="InterPro" id="IPR016167">
    <property type="entry name" value="FAD-bd_PCMH_sub1"/>
</dbReference>
<proteinExistence type="predicted"/>
<gene>
    <name evidence="4" type="ORF">HNQ92_001564</name>
</gene>
<dbReference type="PROSITE" id="PS51387">
    <property type="entry name" value="FAD_PCMH"/>
    <property type="match status" value="1"/>
</dbReference>
<keyword evidence="1" id="KW-0274">FAD</keyword>
<sequence>MVLDETRQQTWTNWSGSIRFTPQRIEVPHDEEALSRLMKLAAAENRVIRAVGSSHSCSPIFQTSDVLLSMENFKGLHAYDPQKGTATVGAGMTVEEVGKALQKVGLGMENTGHIDQQALAGAISTGTHGAGKKLPNLSGQVVGVRLLNAQGEAEEYTLEKDPAMMRALRVSLGSLGIFTQITLKVLPAYQLHRQQYCASVDDCLEHLEWLMEYNRNFCFYWYPRRDDVSLRLWNLPGEGTQKLPFPATLYKEETGWGKDVLPSVQELRFNELEYSVDASVAVACFQEIRRRILEKHRSKVAWRVLFRPVAADDVYLSNAYGRSTVAITIHQNATLPYEEYFYDIEPLFQAYDGRPHWAKKHSMTASGLKHRYPEWARFQETRNRLDPQGLFLNKYLQNVLIEP</sequence>
<dbReference type="GO" id="GO:0016020">
    <property type="term" value="C:membrane"/>
    <property type="evidence" value="ECO:0007669"/>
    <property type="project" value="InterPro"/>
</dbReference>
<evidence type="ECO:0000256" key="2">
    <source>
        <dbReference type="ARBA" id="ARBA00023002"/>
    </source>
</evidence>
<dbReference type="InterPro" id="IPR016171">
    <property type="entry name" value="Vanillyl_alc_oxidase_C-sub2"/>
</dbReference>
<dbReference type="InterPro" id="IPR010031">
    <property type="entry name" value="FAD_lactone_oxidase-like"/>
</dbReference>
<dbReference type="InterPro" id="IPR007173">
    <property type="entry name" value="ALO_C"/>
</dbReference>
<accession>A0A840TTS3</accession>
<dbReference type="Gene3D" id="3.30.465.10">
    <property type="match status" value="1"/>
</dbReference>
<reference evidence="4 5" key="1">
    <citation type="submission" date="2020-08" db="EMBL/GenBank/DDBJ databases">
        <title>Genomic Encyclopedia of Type Strains, Phase IV (KMG-IV): sequencing the most valuable type-strain genomes for metagenomic binning, comparative biology and taxonomic classification.</title>
        <authorList>
            <person name="Goeker M."/>
        </authorList>
    </citation>
    <scope>NUCLEOTIDE SEQUENCE [LARGE SCALE GENOMIC DNA]</scope>
    <source>
        <strain evidence="4 5">DSM 105074</strain>
    </source>
</reference>
<dbReference type="Pfam" id="PF04030">
    <property type="entry name" value="ALO"/>
    <property type="match status" value="1"/>
</dbReference>
<evidence type="ECO:0000259" key="3">
    <source>
        <dbReference type="PROSITE" id="PS51387"/>
    </source>
</evidence>